<name>A0A4Z0Q891_9BACT</name>
<protein>
    <submittedName>
        <fullName evidence="3">T9SS type A sorting domain-containing protein</fullName>
    </submittedName>
</protein>
<accession>A0A4Z0Q891</accession>
<dbReference type="NCBIfam" id="TIGR02608">
    <property type="entry name" value="delta_60_rpt"/>
    <property type="match status" value="7"/>
</dbReference>
<dbReference type="PROSITE" id="PS51257">
    <property type="entry name" value="PROKAR_LIPOPROTEIN"/>
    <property type="match status" value="1"/>
</dbReference>
<dbReference type="Proteomes" id="UP000297549">
    <property type="component" value="Unassembled WGS sequence"/>
</dbReference>
<evidence type="ECO:0000313" key="4">
    <source>
        <dbReference type="Proteomes" id="UP000297549"/>
    </source>
</evidence>
<dbReference type="InterPro" id="IPR013431">
    <property type="entry name" value="Delta_60_rpt"/>
</dbReference>
<dbReference type="AlphaFoldDB" id="A0A4Z0Q891"/>
<feature type="domain" description="Secretion system C-terminal sorting" evidence="2">
    <location>
        <begin position="1000"/>
        <end position="1079"/>
    </location>
</feature>
<gene>
    <name evidence="3" type="ORF">E5K00_06845</name>
</gene>
<feature type="signal peptide" evidence="1">
    <location>
        <begin position="1"/>
        <end position="24"/>
    </location>
</feature>
<dbReference type="RefSeq" id="WP_135462491.1">
    <property type="nucleotide sequence ID" value="NZ_SRLC01000001.1"/>
</dbReference>
<sequence length="1081" mass="113368">MQHSYSRPLLLSAALALGCFSVTAQRFTLDTSFDTDGRVTTEITPPASQDNLHQLYPQADGKTIALGVSKLGYATVRYNADGSLDTAYGTGGKIIYSLSSQRPNMTFTLAQLQLLPNGKLLATGSSSSAGALICFNADGTIDSAFGDNGLVLRPTTATTERGSIFRSVQVQADGKLVVVGSRYVRSGGLGTYNYLLVSRYNPNGALDLEYSTFFQISPSTDSVEGFSLAIQPDGKILAGGVYGTTNFRPVFVRLLPDGTPDPAFGTAGRVFSSISYDFRNSQILLLPDGRFMVSLGSGATINRAAFARFLPSGALDTSFGVNGVAEYGYSSPAPYDVAGEYGRGRLAAQADGKIIVGGFNGTAFGVLRLNTDGTKDSSFGDNFDQTIRTDFNAPNTPTYYTVSSVASVLVLPDGKIMAGGSHSKQKGFNDATDKSTMFALARYAAAPTSTLPNGVWNGSVSTAYDNAQNWSNNVLPADTTINILVPRAANRYPTLTTAAVARNLTVEAGATLTIAATGSLTAMRALLLNGAVVGDGVLRTRGLRPQIIAGTSTDESRINTLDIGPAGASLAGPLNLNQMLILNGPLATNGQKLRLLSYKNIPSGQTSTAMVVNNGNGAVLGDVTVERNITGQSGLGYRHYSSPVTNATFGTLAYNGFVPVLNQAYNTAADPSKVTPFPNVFEYDETRLSATTPGFEQGWMVPASALQPGKGYTLNTYGFNGVGSPVSFVGTLNNGTISRTLTAGTQNESGWNFLGNPYPAPLDWNKVTIPAGVSSAAYVFRSSGDYTGAYVSYVNGIGASNVIPAMQGFFVRASVPSVTLQFTNAARLTTYANPDFLRPAADTRPQLRLDLTGPGQTQPADAAHVYFQQGATALADEQFDAYKLPGTSAQLSTSAGPDQLSINGLPLLGSQGTSVAVSVWADQAGSYTLTAGQLLNFDAGIAVVLEDKLTGAWHDLRVQPTYSFGVATANTRLTSRFVLHFGQSQALASQPSLGAASVALFPNPVVGGQLHIQLNGLSSASQKVEAQLYNALGQVVRQQRFAVSGGALDAALPVRGLSKGVYTLRLTSGQQVSAHQVIIPE</sequence>
<evidence type="ECO:0000256" key="1">
    <source>
        <dbReference type="SAM" id="SignalP"/>
    </source>
</evidence>
<dbReference type="Gene3D" id="2.80.10.50">
    <property type="match status" value="3"/>
</dbReference>
<reference evidence="3 4" key="1">
    <citation type="submission" date="2019-04" db="EMBL/GenBank/DDBJ databases">
        <authorList>
            <person name="Feng G."/>
            <person name="Zhang J."/>
            <person name="Zhu H."/>
        </authorList>
    </citation>
    <scope>NUCLEOTIDE SEQUENCE [LARGE SCALE GENOMIC DNA]</scope>
    <source>
        <strain evidence="3 4">JCM 31653</strain>
    </source>
</reference>
<dbReference type="InterPro" id="IPR026444">
    <property type="entry name" value="Secre_tail"/>
</dbReference>
<dbReference type="SUPFAM" id="SSF82171">
    <property type="entry name" value="DPP6 N-terminal domain-like"/>
    <property type="match status" value="1"/>
</dbReference>
<dbReference type="Pfam" id="PF18962">
    <property type="entry name" value="Por_Secre_tail"/>
    <property type="match status" value="1"/>
</dbReference>
<evidence type="ECO:0000313" key="3">
    <source>
        <dbReference type="EMBL" id="TGE24912.1"/>
    </source>
</evidence>
<comment type="caution">
    <text evidence="3">The sequence shown here is derived from an EMBL/GenBank/DDBJ whole genome shotgun (WGS) entry which is preliminary data.</text>
</comment>
<dbReference type="EMBL" id="SRLC01000001">
    <property type="protein sequence ID" value="TGE24912.1"/>
    <property type="molecule type" value="Genomic_DNA"/>
</dbReference>
<feature type="chain" id="PRO_5021207468" evidence="1">
    <location>
        <begin position="25"/>
        <end position="1081"/>
    </location>
</feature>
<dbReference type="OrthoDB" id="1493708at2"/>
<keyword evidence="1" id="KW-0732">Signal</keyword>
<proteinExistence type="predicted"/>
<evidence type="ECO:0000259" key="2">
    <source>
        <dbReference type="Pfam" id="PF18962"/>
    </source>
</evidence>
<keyword evidence="4" id="KW-1185">Reference proteome</keyword>
<organism evidence="3 4">
    <name type="scientific">Hymenobacter aquaticus</name>
    <dbReference type="NCBI Taxonomy" id="1867101"/>
    <lineage>
        <taxon>Bacteria</taxon>
        <taxon>Pseudomonadati</taxon>
        <taxon>Bacteroidota</taxon>
        <taxon>Cytophagia</taxon>
        <taxon>Cytophagales</taxon>
        <taxon>Hymenobacteraceae</taxon>
        <taxon>Hymenobacter</taxon>
    </lineage>
</organism>
<dbReference type="NCBIfam" id="TIGR04183">
    <property type="entry name" value="Por_Secre_tail"/>
    <property type="match status" value="1"/>
</dbReference>
<dbReference type="Pfam" id="PF17164">
    <property type="entry name" value="DUF5122"/>
    <property type="match status" value="6"/>
</dbReference>